<protein>
    <submittedName>
        <fullName evidence="2">Uncharacterized protein</fullName>
    </submittedName>
</protein>
<organism evidence="1 2">
    <name type="scientific">Panagrellus redivivus</name>
    <name type="common">Microworm</name>
    <dbReference type="NCBI Taxonomy" id="6233"/>
    <lineage>
        <taxon>Eukaryota</taxon>
        <taxon>Metazoa</taxon>
        <taxon>Ecdysozoa</taxon>
        <taxon>Nematoda</taxon>
        <taxon>Chromadorea</taxon>
        <taxon>Rhabditida</taxon>
        <taxon>Tylenchina</taxon>
        <taxon>Panagrolaimomorpha</taxon>
        <taxon>Panagrolaimoidea</taxon>
        <taxon>Panagrolaimidae</taxon>
        <taxon>Panagrellus</taxon>
    </lineage>
</organism>
<sequence>MTRKMMMIAGGGAGCDVPVRIAKGNGGRFMEVIGLMDFLDWVLDLDGLDKCTTPCELVPRKTRPVADRSQNRIAVIVSWLLGGINSKRQLSSNLEAVVAIKLVPFASTKAIRKTDVNKLRDNQHPLPVDFDL</sequence>
<dbReference type="PROSITE" id="PS51257">
    <property type="entry name" value="PROKAR_LIPOPROTEIN"/>
    <property type="match status" value="1"/>
</dbReference>
<dbReference type="WBParaSite" id="Pan_g15025.t1">
    <property type="protein sequence ID" value="Pan_g15025.t1"/>
    <property type="gene ID" value="Pan_g15025"/>
</dbReference>
<dbReference type="Proteomes" id="UP000492821">
    <property type="component" value="Unassembled WGS sequence"/>
</dbReference>
<proteinExistence type="predicted"/>
<evidence type="ECO:0000313" key="2">
    <source>
        <dbReference type="WBParaSite" id="Pan_g15025.t1"/>
    </source>
</evidence>
<accession>A0A7E4ZSK8</accession>
<keyword evidence="1" id="KW-1185">Reference proteome</keyword>
<name>A0A7E4ZSK8_PANRE</name>
<reference evidence="2" key="2">
    <citation type="submission" date="2020-10" db="UniProtKB">
        <authorList>
            <consortium name="WormBaseParasite"/>
        </authorList>
    </citation>
    <scope>IDENTIFICATION</scope>
</reference>
<evidence type="ECO:0000313" key="1">
    <source>
        <dbReference type="Proteomes" id="UP000492821"/>
    </source>
</evidence>
<dbReference type="AlphaFoldDB" id="A0A7E4ZSK8"/>
<reference evidence="1" key="1">
    <citation type="journal article" date="2013" name="Genetics">
        <title>The draft genome and transcriptome of Panagrellus redivivus are shaped by the harsh demands of a free-living lifestyle.</title>
        <authorList>
            <person name="Srinivasan J."/>
            <person name="Dillman A.R."/>
            <person name="Macchietto M.G."/>
            <person name="Heikkinen L."/>
            <person name="Lakso M."/>
            <person name="Fracchia K.M."/>
            <person name="Antoshechkin I."/>
            <person name="Mortazavi A."/>
            <person name="Wong G."/>
            <person name="Sternberg P.W."/>
        </authorList>
    </citation>
    <scope>NUCLEOTIDE SEQUENCE [LARGE SCALE GENOMIC DNA]</scope>
    <source>
        <strain evidence="1">MT8872</strain>
    </source>
</reference>